<evidence type="ECO:0000259" key="1">
    <source>
        <dbReference type="PROSITE" id="PS50042"/>
    </source>
</evidence>
<protein>
    <submittedName>
        <fullName evidence="2">Cyclic nucleotide-binding domain-containing protein</fullName>
    </submittedName>
</protein>
<dbReference type="PRINTS" id="PR00103">
    <property type="entry name" value="CAMPKINASE"/>
</dbReference>
<dbReference type="InterPro" id="IPR050503">
    <property type="entry name" value="cAMP-dep_PK_reg_su-like"/>
</dbReference>
<reference evidence="2" key="1">
    <citation type="journal article" date="2020" name="mSystems">
        <title>Genome- and Community-Level Interaction Insights into Carbon Utilization and Element Cycling Functions of Hydrothermarchaeota in Hydrothermal Sediment.</title>
        <authorList>
            <person name="Zhou Z."/>
            <person name="Liu Y."/>
            <person name="Xu W."/>
            <person name="Pan J."/>
            <person name="Luo Z.H."/>
            <person name="Li M."/>
        </authorList>
    </citation>
    <scope>NUCLEOTIDE SEQUENCE [LARGE SCALE GENOMIC DNA]</scope>
    <source>
        <strain evidence="2">HyVt-527</strain>
    </source>
</reference>
<comment type="caution">
    <text evidence="2">The sequence shown here is derived from an EMBL/GenBank/DDBJ whole genome shotgun (WGS) entry which is preliminary data.</text>
</comment>
<dbReference type="InterPro" id="IPR018490">
    <property type="entry name" value="cNMP-bd_dom_sf"/>
</dbReference>
<accession>A0A7V5PPU5</accession>
<dbReference type="InterPro" id="IPR014710">
    <property type="entry name" value="RmlC-like_jellyroll"/>
</dbReference>
<name>A0A7V5PPU5_CALAY</name>
<dbReference type="PROSITE" id="PS50042">
    <property type="entry name" value="CNMP_BINDING_3"/>
    <property type="match status" value="1"/>
</dbReference>
<dbReference type="Pfam" id="PF00027">
    <property type="entry name" value="cNMP_binding"/>
    <property type="match status" value="1"/>
</dbReference>
<proteinExistence type="predicted"/>
<dbReference type="PANTHER" id="PTHR11635:SF152">
    <property type="entry name" value="CAMP-DEPENDENT PROTEIN KINASE TYPE I REGULATORY SUBUNIT-RELATED"/>
    <property type="match status" value="1"/>
</dbReference>
<sequence>MKICYSFMFADLIKHIKTVPLFSSVPESELEKIGTRLKSVFCKQGEIIISEGEVGDCLYIIREGRVKVVVNAGMGEDEIVLSYLTDGDYFGEMALITGEPRSATVIAETDTHLWQLDKNDFDAMVLNNPSITLSLTHMLSQRLKMANKARESSERYYKHQMAPRGSLQEVDIIKLLKFAEENSLTGKILLFHDQNKAVFDYQKGQLQSIDYKGLDEDQAMDEILDWQDGEFVIEPSVFKISEQQEEINPEKVLQENYLVSVYEKYLLEKLTEMVRFAGTRTIQSAINKSFYKFSKFFVVAKDFHIKADPSVEVHLHPTEAISERHILFMAVLMRDLMHTLEQDVLGLEFWSIHSNDQQIDEELTNQHFYEYFEQASDFIKE</sequence>
<organism evidence="2">
    <name type="scientific">Caldithrix abyssi</name>
    <dbReference type="NCBI Taxonomy" id="187145"/>
    <lineage>
        <taxon>Bacteria</taxon>
        <taxon>Pseudomonadati</taxon>
        <taxon>Calditrichota</taxon>
        <taxon>Calditrichia</taxon>
        <taxon>Calditrichales</taxon>
        <taxon>Calditrichaceae</taxon>
        <taxon>Caldithrix</taxon>
    </lineage>
</organism>
<dbReference type="PROSITE" id="PS00889">
    <property type="entry name" value="CNMP_BINDING_2"/>
    <property type="match status" value="1"/>
</dbReference>
<dbReference type="PANTHER" id="PTHR11635">
    <property type="entry name" value="CAMP-DEPENDENT PROTEIN KINASE REGULATORY CHAIN"/>
    <property type="match status" value="1"/>
</dbReference>
<dbReference type="GO" id="GO:0005829">
    <property type="term" value="C:cytosol"/>
    <property type="evidence" value="ECO:0007669"/>
    <property type="project" value="TreeGrafter"/>
</dbReference>
<dbReference type="SMART" id="SM00100">
    <property type="entry name" value="cNMP"/>
    <property type="match status" value="1"/>
</dbReference>
<dbReference type="Proteomes" id="UP000886124">
    <property type="component" value="Unassembled WGS sequence"/>
</dbReference>
<dbReference type="EMBL" id="DROD01000494">
    <property type="protein sequence ID" value="HHJ53047.1"/>
    <property type="molecule type" value="Genomic_DNA"/>
</dbReference>
<dbReference type="Gene3D" id="2.60.120.10">
    <property type="entry name" value="Jelly Rolls"/>
    <property type="match status" value="1"/>
</dbReference>
<dbReference type="AlphaFoldDB" id="A0A7V5PPU5"/>
<dbReference type="CDD" id="cd00038">
    <property type="entry name" value="CAP_ED"/>
    <property type="match status" value="1"/>
</dbReference>
<dbReference type="SUPFAM" id="SSF51206">
    <property type="entry name" value="cAMP-binding domain-like"/>
    <property type="match status" value="1"/>
</dbReference>
<dbReference type="InterPro" id="IPR000595">
    <property type="entry name" value="cNMP-bd_dom"/>
</dbReference>
<dbReference type="GO" id="GO:0005952">
    <property type="term" value="C:cAMP-dependent protein kinase complex"/>
    <property type="evidence" value="ECO:0007669"/>
    <property type="project" value="InterPro"/>
</dbReference>
<feature type="domain" description="Cyclic nucleotide-binding" evidence="1">
    <location>
        <begin position="21"/>
        <end position="142"/>
    </location>
</feature>
<dbReference type="PROSITE" id="PS00888">
    <property type="entry name" value="CNMP_BINDING_1"/>
    <property type="match status" value="1"/>
</dbReference>
<evidence type="ECO:0000313" key="2">
    <source>
        <dbReference type="EMBL" id="HHJ53047.1"/>
    </source>
</evidence>
<gene>
    <name evidence="2" type="ORF">ENJ89_07615</name>
</gene>
<dbReference type="InterPro" id="IPR018488">
    <property type="entry name" value="cNMP-bd_CS"/>
</dbReference>